<name>A0A0A7S160_FRIPE</name>
<dbReference type="AlphaFoldDB" id="A0A0A7S160"/>
<dbReference type="STRING" id="1267021.FPB0191_01473"/>
<reference evidence="2 4" key="1">
    <citation type="journal article" date="2014" name="Appl. Environ. Microbiol.">
        <title>Gut symbionts from distinct hosts exhibit genotoxic activity via divergent colibactin biosynthetic pathways.</title>
        <authorList>
            <person name="Engel P."/>
            <person name="Vizcaino M.I."/>
            <person name="Crawford J.M."/>
        </authorList>
    </citation>
    <scope>NUCLEOTIDE SEQUENCE [LARGE SCALE GENOMIC DNA]</scope>
    <source>
        <strain evidence="2 4">PEB0191</strain>
    </source>
</reference>
<keyword evidence="4" id="KW-1185">Reference proteome</keyword>
<dbReference type="SUPFAM" id="SSF46785">
    <property type="entry name" value="Winged helix' DNA-binding domain"/>
    <property type="match status" value="1"/>
</dbReference>
<dbReference type="KEGG" id="fpp:FPB0191_01473"/>
<accession>A0A0A7S160</accession>
<dbReference type="OrthoDB" id="467062at2"/>
<dbReference type="Proteomes" id="UP000030901">
    <property type="component" value="Chromosome"/>
</dbReference>
<evidence type="ECO:0000313" key="5">
    <source>
        <dbReference type="Proteomes" id="UP000247838"/>
    </source>
</evidence>
<evidence type="ECO:0000313" key="2">
    <source>
        <dbReference type="EMBL" id="AJA45290.1"/>
    </source>
</evidence>
<dbReference type="InterPro" id="IPR036388">
    <property type="entry name" value="WH-like_DNA-bd_sf"/>
</dbReference>
<evidence type="ECO:0000313" key="4">
    <source>
        <dbReference type="Proteomes" id="UP000030901"/>
    </source>
</evidence>
<dbReference type="RefSeq" id="WP_039105010.1">
    <property type="nucleotide sequence ID" value="NZ_CALYQC010000003.1"/>
</dbReference>
<dbReference type="Pfam" id="PF09012">
    <property type="entry name" value="FeoC"/>
    <property type="match status" value="1"/>
</dbReference>
<dbReference type="HOGENOM" id="CLU_171661_0_0_6"/>
<evidence type="ECO:0000259" key="1">
    <source>
        <dbReference type="Pfam" id="PF09012"/>
    </source>
</evidence>
<sequence length="79" mass="9091">MLLTNIYHYIELNGRVSLLNLTRHFHLKESAIKPMLEFWVRKGKLTAINLPVSACVTNKVCADCHECDPSALQFYQLND</sequence>
<protein>
    <submittedName>
        <fullName evidence="2">FeoC like transcriptional regulator</fullName>
    </submittedName>
</protein>
<dbReference type="InterPro" id="IPR036390">
    <property type="entry name" value="WH_DNA-bd_sf"/>
</dbReference>
<dbReference type="EMBL" id="CP009056">
    <property type="protein sequence ID" value="AJA45290.1"/>
    <property type="molecule type" value="Genomic_DNA"/>
</dbReference>
<feature type="domain" description="Transcriptional regulator HTH-type FeoC" evidence="1">
    <location>
        <begin position="3"/>
        <end position="75"/>
    </location>
</feature>
<evidence type="ECO:0000313" key="3">
    <source>
        <dbReference type="EMBL" id="PXY94774.1"/>
    </source>
</evidence>
<dbReference type="Gene3D" id="1.10.10.10">
    <property type="entry name" value="Winged helix-like DNA-binding domain superfamily/Winged helix DNA-binding domain"/>
    <property type="match status" value="1"/>
</dbReference>
<dbReference type="Proteomes" id="UP000247838">
    <property type="component" value="Unassembled WGS sequence"/>
</dbReference>
<dbReference type="InterPro" id="IPR015102">
    <property type="entry name" value="Tscrpt_reg_HTH_FeoC"/>
</dbReference>
<organism evidence="2 4">
    <name type="scientific">Frischella perrara</name>
    <dbReference type="NCBI Taxonomy" id="1267021"/>
    <lineage>
        <taxon>Bacteria</taxon>
        <taxon>Pseudomonadati</taxon>
        <taxon>Pseudomonadota</taxon>
        <taxon>Gammaproteobacteria</taxon>
        <taxon>Orbales</taxon>
        <taxon>Orbaceae</taxon>
        <taxon>Frischella</taxon>
    </lineage>
</organism>
<dbReference type="EMBL" id="QGLM01000017">
    <property type="protein sequence ID" value="PXY94774.1"/>
    <property type="molecule type" value="Genomic_DNA"/>
</dbReference>
<proteinExistence type="predicted"/>
<reference evidence="3 5" key="2">
    <citation type="submission" date="2018-05" db="EMBL/GenBank/DDBJ databases">
        <title>Reference genomes for bee gut microbiota database.</title>
        <authorList>
            <person name="Ellegaard K.M."/>
        </authorList>
    </citation>
    <scope>NUCLEOTIDE SEQUENCE [LARGE SCALE GENOMIC DNA]</scope>
    <source>
        <strain evidence="3 5">ESL0167</strain>
    </source>
</reference>
<gene>
    <name evidence="3" type="ORF">DKK76_07185</name>
    <name evidence="2" type="ORF">FPB0191_01473</name>
</gene>